<accession>A0A8S5UWQ0</accession>
<reference evidence="2" key="1">
    <citation type="journal article" date="2021" name="Proc. Natl. Acad. Sci. U.S.A.">
        <title>A Catalog of Tens of Thousands of Viruses from Human Metagenomes Reveals Hidden Associations with Chronic Diseases.</title>
        <authorList>
            <person name="Tisza M.J."/>
            <person name="Buck C.B."/>
        </authorList>
    </citation>
    <scope>NUCLEOTIDE SEQUENCE</scope>
    <source>
        <strain evidence="2">CtLPy3</strain>
    </source>
</reference>
<sequence>MDRSVIIALVIFVFLWIVILKYCIETNDWTGFIYLNGLALLVTTSCIWTDKNNK</sequence>
<dbReference type="EMBL" id="BK016155">
    <property type="protein sequence ID" value="DAF98790.1"/>
    <property type="molecule type" value="Genomic_DNA"/>
</dbReference>
<name>A0A8S5UWQ0_9CAUD</name>
<feature type="transmembrane region" description="Helical" evidence="1">
    <location>
        <begin position="31"/>
        <end position="50"/>
    </location>
</feature>
<keyword evidence="1" id="KW-1133">Transmembrane helix</keyword>
<evidence type="ECO:0000313" key="2">
    <source>
        <dbReference type="EMBL" id="DAF98790.1"/>
    </source>
</evidence>
<evidence type="ECO:0000256" key="1">
    <source>
        <dbReference type="SAM" id="Phobius"/>
    </source>
</evidence>
<feature type="transmembrane region" description="Helical" evidence="1">
    <location>
        <begin position="6"/>
        <end position="24"/>
    </location>
</feature>
<keyword evidence="1" id="KW-0812">Transmembrane</keyword>
<protein>
    <submittedName>
        <fullName evidence="2">Uncharacterized protein</fullName>
    </submittedName>
</protein>
<organism evidence="2">
    <name type="scientific">Podoviridae sp. ctLPy3</name>
    <dbReference type="NCBI Taxonomy" id="2825244"/>
    <lineage>
        <taxon>Viruses</taxon>
        <taxon>Duplodnaviria</taxon>
        <taxon>Heunggongvirae</taxon>
        <taxon>Uroviricota</taxon>
        <taxon>Caudoviricetes</taxon>
    </lineage>
</organism>
<keyword evidence="1" id="KW-0472">Membrane</keyword>
<proteinExistence type="predicted"/>